<evidence type="ECO:0000313" key="24">
    <source>
        <dbReference type="EMBL" id="MEL0628609.1"/>
    </source>
</evidence>
<comment type="catalytic activity">
    <reaction evidence="17">
        <text>(6S)-5,6,7,8-tetrahydrofolyl-(gamma-L-Glu)(n) + L-glutamate + ATP = (6S)-5,6,7,8-tetrahydrofolyl-(gamma-L-Glu)(n+1) + ADP + phosphate + H(+)</text>
        <dbReference type="Rhea" id="RHEA:10580"/>
        <dbReference type="Rhea" id="RHEA-COMP:14738"/>
        <dbReference type="Rhea" id="RHEA-COMP:14740"/>
        <dbReference type="ChEBI" id="CHEBI:15378"/>
        <dbReference type="ChEBI" id="CHEBI:29985"/>
        <dbReference type="ChEBI" id="CHEBI:30616"/>
        <dbReference type="ChEBI" id="CHEBI:43474"/>
        <dbReference type="ChEBI" id="CHEBI:141005"/>
        <dbReference type="ChEBI" id="CHEBI:456216"/>
        <dbReference type="EC" id="6.3.2.17"/>
    </reaction>
</comment>
<keyword evidence="9" id="KW-0479">Metal-binding</keyword>
<evidence type="ECO:0000256" key="14">
    <source>
        <dbReference type="ARBA" id="ARBA00030048"/>
    </source>
</evidence>
<dbReference type="PROSITE" id="PS01012">
    <property type="entry name" value="FOLYLPOLYGLU_SYNT_2"/>
    <property type="match status" value="1"/>
</dbReference>
<comment type="catalytic activity">
    <reaction evidence="18">
        <text>10-formyltetrahydrofolyl-(gamma-L-Glu)(n) + L-glutamate + ATP = 10-formyltetrahydrofolyl-(gamma-L-Glu)(n+1) + ADP + phosphate + H(+)</text>
        <dbReference type="Rhea" id="RHEA:51904"/>
        <dbReference type="Rhea" id="RHEA-COMP:13088"/>
        <dbReference type="Rhea" id="RHEA-COMP:14300"/>
        <dbReference type="ChEBI" id="CHEBI:15378"/>
        <dbReference type="ChEBI" id="CHEBI:29985"/>
        <dbReference type="ChEBI" id="CHEBI:30616"/>
        <dbReference type="ChEBI" id="CHEBI:43474"/>
        <dbReference type="ChEBI" id="CHEBI:134413"/>
        <dbReference type="ChEBI" id="CHEBI:456216"/>
        <dbReference type="EC" id="6.3.2.17"/>
    </reaction>
</comment>
<dbReference type="GO" id="GO:0008841">
    <property type="term" value="F:dihydrofolate synthase activity"/>
    <property type="evidence" value="ECO:0007669"/>
    <property type="project" value="UniProtKB-EC"/>
</dbReference>
<comment type="function">
    <text evidence="1">Functions in two distinct reactions of the de novo folate biosynthetic pathway. Catalyzes the addition of a glutamate residue to dihydropteroate (7,8-dihydropteroate or H2Pte) to form dihydrofolate (7,8-dihydrofolate monoglutamate or H2Pte-Glu). Also catalyzes successive additions of L-glutamate to tetrahydrofolate or 10-formyltetrahydrofolate or 5,10-methylenetetrahydrofolate, leading to folylpolyglutamate derivatives.</text>
</comment>
<feature type="domain" description="Mur ligase C-terminal" evidence="22">
    <location>
        <begin position="287"/>
        <end position="415"/>
    </location>
</feature>
<comment type="pathway">
    <text evidence="3">Cofactor biosynthesis; tetrahydrofolylpolyglutamate biosynthesis.</text>
</comment>
<reference evidence="24 25" key="1">
    <citation type="submission" date="2024-02" db="EMBL/GenBank/DDBJ databases">
        <title>Bacteria isolated from the canopy kelp, Nereocystis luetkeana.</title>
        <authorList>
            <person name="Pfister C.A."/>
            <person name="Younker I.T."/>
            <person name="Light S.H."/>
        </authorList>
    </citation>
    <scope>NUCLEOTIDE SEQUENCE [LARGE SCALE GENOMIC DNA]</scope>
    <source>
        <strain evidence="24 25">TI.1.05</strain>
    </source>
</reference>
<dbReference type="PIRSF" id="PIRSF001563">
    <property type="entry name" value="Folylpolyglu_synth"/>
    <property type="match status" value="1"/>
</dbReference>
<dbReference type="InterPro" id="IPR036565">
    <property type="entry name" value="Mur-like_cat_sf"/>
</dbReference>
<dbReference type="PANTHER" id="PTHR11136:SF0">
    <property type="entry name" value="DIHYDROFOLATE SYNTHETASE-RELATED"/>
    <property type="match status" value="1"/>
</dbReference>
<dbReference type="Pfam" id="PF08245">
    <property type="entry name" value="Mur_ligase_M"/>
    <property type="match status" value="1"/>
</dbReference>
<dbReference type="InterPro" id="IPR036615">
    <property type="entry name" value="Mur_ligase_C_dom_sf"/>
</dbReference>
<proteinExistence type="inferred from homology"/>
<gene>
    <name evidence="24" type="primary">folC</name>
    <name evidence="24" type="ORF">V6256_03225</name>
</gene>
<sequence>MTTNTLFTANNLDTWLAHLEQLHPNAIELGLGRITTVGERLNLIELDATVITVAGTNGKGTTCAFLEQILVDAGYKVGVYSSPHIHRYNERLRINFKELSDQRHCDAFAMIEETRKDVSLSYFEYATLGCLYLLQQEKCDFILLEVGLGGRLDATNMVESDLSVVTTIGIDHIDWLGSDREKIGFEKAGVFRANKPAICGDLDVPDSVIEHANNISAQLKLVNKDYRYERIEQDQWRWIGQKTLSPIKQTLMPIQNAATALAVIESLDLDINAQRLIDSIEQASLAGRLQPMTGYPCDVYIDVAHNPQSAEYLASQLQRIKTTKGESCKVHAVVGMLSDKDMTATLSAINHKISDYRFVSLDCYRGASADLLFEAYQKSENNSHNVVKFLNVESAFEDAIKDADTSDIVIVFGSFHTVSDILKK</sequence>
<evidence type="ECO:0000256" key="21">
    <source>
        <dbReference type="PIRNR" id="PIRNR001563"/>
    </source>
</evidence>
<evidence type="ECO:0000256" key="2">
    <source>
        <dbReference type="ARBA" id="ARBA00004799"/>
    </source>
</evidence>
<dbReference type="InterPro" id="IPR001645">
    <property type="entry name" value="Folylpolyglutamate_synth"/>
</dbReference>
<dbReference type="Gene3D" id="3.90.190.20">
    <property type="entry name" value="Mur ligase, C-terminal domain"/>
    <property type="match status" value="1"/>
</dbReference>
<evidence type="ECO:0000256" key="1">
    <source>
        <dbReference type="ARBA" id="ARBA00002714"/>
    </source>
</evidence>
<comment type="pathway">
    <text evidence="2">Cofactor biosynthesis; tetrahydrofolate biosynthesis; 7,8-dihydrofolate from 2-amino-4-hydroxy-6-hydroxymethyl-7,8-dihydropteridine diphosphate and 4-aminobenzoate: step 2/2.</text>
</comment>
<dbReference type="InterPro" id="IPR004101">
    <property type="entry name" value="Mur_ligase_C"/>
</dbReference>
<evidence type="ECO:0000259" key="22">
    <source>
        <dbReference type="Pfam" id="PF02875"/>
    </source>
</evidence>
<dbReference type="GO" id="GO:0004326">
    <property type="term" value="F:tetrahydrofolylpolyglutamate synthase activity"/>
    <property type="evidence" value="ECO:0007669"/>
    <property type="project" value="UniProtKB-EC"/>
</dbReference>
<evidence type="ECO:0000256" key="6">
    <source>
        <dbReference type="ARBA" id="ARBA00013025"/>
    </source>
</evidence>
<evidence type="ECO:0000256" key="4">
    <source>
        <dbReference type="ARBA" id="ARBA00008276"/>
    </source>
</evidence>
<comment type="catalytic activity">
    <reaction evidence="20">
        <text>7,8-dihydropteroate + L-glutamate + ATP = 7,8-dihydrofolate + ADP + phosphate + H(+)</text>
        <dbReference type="Rhea" id="RHEA:23584"/>
        <dbReference type="ChEBI" id="CHEBI:15378"/>
        <dbReference type="ChEBI" id="CHEBI:17839"/>
        <dbReference type="ChEBI" id="CHEBI:29985"/>
        <dbReference type="ChEBI" id="CHEBI:30616"/>
        <dbReference type="ChEBI" id="CHEBI:43474"/>
        <dbReference type="ChEBI" id="CHEBI:57451"/>
        <dbReference type="ChEBI" id="CHEBI:456216"/>
        <dbReference type="EC" id="6.3.2.12"/>
    </reaction>
</comment>
<dbReference type="EC" id="6.3.2.12" evidence="5"/>
<evidence type="ECO:0000259" key="23">
    <source>
        <dbReference type="Pfam" id="PF08245"/>
    </source>
</evidence>
<keyword evidence="25" id="KW-1185">Reference proteome</keyword>
<dbReference type="InterPro" id="IPR018109">
    <property type="entry name" value="Folylpolyglutamate_synth_CS"/>
</dbReference>
<dbReference type="PROSITE" id="PS01011">
    <property type="entry name" value="FOLYLPOLYGLU_SYNT_1"/>
    <property type="match status" value="1"/>
</dbReference>
<keyword evidence="10 21" id="KW-0547">Nucleotide-binding</keyword>
<dbReference type="Proteomes" id="UP001369082">
    <property type="component" value="Unassembled WGS sequence"/>
</dbReference>
<evidence type="ECO:0000256" key="5">
    <source>
        <dbReference type="ARBA" id="ARBA00013023"/>
    </source>
</evidence>
<evidence type="ECO:0000256" key="8">
    <source>
        <dbReference type="ARBA" id="ARBA00022598"/>
    </source>
</evidence>
<name>A0ABU9GMS7_9GAMM</name>
<feature type="domain" description="Mur ligase central" evidence="23">
    <location>
        <begin position="53"/>
        <end position="198"/>
    </location>
</feature>
<protein>
    <recommendedName>
        <fullName evidence="7">Dihydrofolate synthase/folylpolyglutamate synthase</fullName>
        <ecNumber evidence="5">6.3.2.12</ecNumber>
        <ecNumber evidence="6">6.3.2.17</ecNumber>
    </recommendedName>
    <alternativeName>
        <fullName evidence="16">Folylpoly-gamma-glutamate synthetase-dihydrofolate synthetase</fullName>
    </alternativeName>
    <alternativeName>
        <fullName evidence="14">Folylpolyglutamate synthetase</fullName>
    </alternativeName>
    <alternativeName>
        <fullName evidence="15">Tetrahydrofolylpolyglutamate synthase</fullName>
    </alternativeName>
</protein>
<dbReference type="NCBIfam" id="TIGR01499">
    <property type="entry name" value="folC"/>
    <property type="match status" value="1"/>
</dbReference>
<keyword evidence="8 21" id="KW-0436">Ligase</keyword>
<evidence type="ECO:0000256" key="17">
    <source>
        <dbReference type="ARBA" id="ARBA00047493"/>
    </source>
</evidence>
<evidence type="ECO:0000256" key="7">
    <source>
        <dbReference type="ARBA" id="ARBA00019357"/>
    </source>
</evidence>
<evidence type="ECO:0000256" key="3">
    <source>
        <dbReference type="ARBA" id="ARBA00005150"/>
    </source>
</evidence>
<evidence type="ECO:0000256" key="9">
    <source>
        <dbReference type="ARBA" id="ARBA00022723"/>
    </source>
</evidence>
<dbReference type="RefSeq" id="WP_341596619.1">
    <property type="nucleotide sequence ID" value="NZ_JBAKAZ010000007.1"/>
</dbReference>
<dbReference type="SUPFAM" id="SSF53244">
    <property type="entry name" value="MurD-like peptide ligases, peptide-binding domain"/>
    <property type="match status" value="1"/>
</dbReference>
<keyword evidence="12" id="KW-0460">Magnesium</keyword>
<dbReference type="SUPFAM" id="SSF53623">
    <property type="entry name" value="MurD-like peptide ligases, catalytic domain"/>
    <property type="match status" value="1"/>
</dbReference>
<dbReference type="InterPro" id="IPR013221">
    <property type="entry name" value="Mur_ligase_cen"/>
</dbReference>
<evidence type="ECO:0000256" key="18">
    <source>
        <dbReference type="ARBA" id="ARBA00047808"/>
    </source>
</evidence>
<keyword evidence="11 21" id="KW-0067">ATP-binding</keyword>
<dbReference type="EMBL" id="JBAKAZ010000007">
    <property type="protein sequence ID" value="MEL0628609.1"/>
    <property type="molecule type" value="Genomic_DNA"/>
</dbReference>
<comment type="similarity">
    <text evidence="4 21">Belongs to the folylpolyglutamate synthase family.</text>
</comment>
<comment type="caution">
    <text evidence="24">The sequence shown here is derived from an EMBL/GenBank/DDBJ whole genome shotgun (WGS) entry which is preliminary data.</text>
</comment>
<evidence type="ECO:0000256" key="19">
    <source>
        <dbReference type="ARBA" id="ARBA00049035"/>
    </source>
</evidence>
<keyword evidence="13" id="KW-0289">Folate biosynthesis</keyword>
<comment type="catalytic activity">
    <reaction evidence="19">
        <text>(6R)-5,10-methylenetetrahydrofolyl-(gamma-L-Glu)(n) + L-glutamate + ATP = (6R)-5,10-methylenetetrahydrofolyl-(gamma-L-Glu)(n+1) + ADP + phosphate + H(+)</text>
        <dbReference type="Rhea" id="RHEA:51912"/>
        <dbReference type="Rhea" id="RHEA-COMP:13257"/>
        <dbReference type="Rhea" id="RHEA-COMP:13258"/>
        <dbReference type="ChEBI" id="CHEBI:15378"/>
        <dbReference type="ChEBI" id="CHEBI:29985"/>
        <dbReference type="ChEBI" id="CHEBI:30616"/>
        <dbReference type="ChEBI" id="CHEBI:43474"/>
        <dbReference type="ChEBI" id="CHEBI:136572"/>
        <dbReference type="ChEBI" id="CHEBI:456216"/>
        <dbReference type="EC" id="6.3.2.17"/>
    </reaction>
</comment>
<evidence type="ECO:0000256" key="10">
    <source>
        <dbReference type="ARBA" id="ARBA00022741"/>
    </source>
</evidence>
<dbReference type="Gene3D" id="3.40.1190.10">
    <property type="entry name" value="Mur-like, catalytic domain"/>
    <property type="match status" value="1"/>
</dbReference>
<evidence type="ECO:0000256" key="15">
    <source>
        <dbReference type="ARBA" id="ARBA00030592"/>
    </source>
</evidence>
<evidence type="ECO:0000256" key="20">
    <source>
        <dbReference type="ARBA" id="ARBA00049161"/>
    </source>
</evidence>
<evidence type="ECO:0000313" key="25">
    <source>
        <dbReference type="Proteomes" id="UP001369082"/>
    </source>
</evidence>
<dbReference type="PANTHER" id="PTHR11136">
    <property type="entry name" value="FOLYLPOLYGLUTAMATE SYNTHASE-RELATED"/>
    <property type="match status" value="1"/>
</dbReference>
<evidence type="ECO:0000256" key="16">
    <source>
        <dbReference type="ARBA" id="ARBA00032510"/>
    </source>
</evidence>
<dbReference type="EC" id="6.3.2.17" evidence="6"/>
<accession>A0ABU9GMS7</accession>
<evidence type="ECO:0000256" key="11">
    <source>
        <dbReference type="ARBA" id="ARBA00022840"/>
    </source>
</evidence>
<dbReference type="Pfam" id="PF02875">
    <property type="entry name" value="Mur_ligase_C"/>
    <property type="match status" value="1"/>
</dbReference>
<evidence type="ECO:0000256" key="12">
    <source>
        <dbReference type="ARBA" id="ARBA00022842"/>
    </source>
</evidence>
<organism evidence="24 25">
    <name type="scientific">Psychromonas aquatilis</name>
    <dbReference type="NCBI Taxonomy" id="2005072"/>
    <lineage>
        <taxon>Bacteria</taxon>
        <taxon>Pseudomonadati</taxon>
        <taxon>Pseudomonadota</taxon>
        <taxon>Gammaproteobacteria</taxon>
        <taxon>Alteromonadales</taxon>
        <taxon>Psychromonadaceae</taxon>
        <taxon>Psychromonas</taxon>
    </lineage>
</organism>
<dbReference type="NCBIfam" id="NF008101">
    <property type="entry name" value="PRK10846.1"/>
    <property type="match status" value="1"/>
</dbReference>
<evidence type="ECO:0000256" key="13">
    <source>
        <dbReference type="ARBA" id="ARBA00022909"/>
    </source>
</evidence>